<name>A0A0W0FHP9_MONRR</name>
<organism evidence="1 2">
    <name type="scientific">Moniliophthora roreri</name>
    <name type="common">Frosty pod rot fungus</name>
    <name type="synonym">Monilia roreri</name>
    <dbReference type="NCBI Taxonomy" id="221103"/>
    <lineage>
        <taxon>Eukaryota</taxon>
        <taxon>Fungi</taxon>
        <taxon>Dikarya</taxon>
        <taxon>Basidiomycota</taxon>
        <taxon>Agaricomycotina</taxon>
        <taxon>Agaricomycetes</taxon>
        <taxon>Agaricomycetidae</taxon>
        <taxon>Agaricales</taxon>
        <taxon>Marasmiineae</taxon>
        <taxon>Marasmiaceae</taxon>
        <taxon>Moniliophthora</taxon>
    </lineage>
</organism>
<dbReference type="EMBL" id="LATX01001964">
    <property type="protein sequence ID" value="KTB35870.1"/>
    <property type="molecule type" value="Genomic_DNA"/>
</dbReference>
<evidence type="ECO:0000313" key="2">
    <source>
        <dbReference type="Proteomes" id="UP000054988"/>
    </source>
</evidence>
<evidence type="ECO:0000313" key="1">
    <source>
        <dbReference type="EMBL" id="KTB35870.1"/>
    </source>
</evidence>
<reference evidence="1 2" key="1">
    <citation type="submission" date="2015-12" db="EMBL/GenBank/DDBJ databases">
        <title>Draft genome sequence of Moniliophthora roreri, the causal agent of frosty pod rot of cacao.</title>
        <authorList>
            <person name="Aime M.C."/>
            <person name="Diaz-Valderrama J.R."/>
            <person name="Kijpornyongpan T."/>
            <person name="Phillips-Mora W."/>
        </authorList>
    </citation>
    <scope>NUCLEOTIDE SEQUENCE [LARGE SCALE GENOMIC DNA]</scope>
    <source>
        <strain evidence="1 2">MCA 2952</strain>
    </source>
</reference>
<proteinExistence type="predicted"/>
<protein>
    <submittedName>
        <fullName evidence="1">Uncharacterized protein</fullName>
    </submittedName>
</protein>
<comment type="caution">
    <text evidence="1">The sequence shown here is derived from an EMBL/GenBank/DDBJ whole genome shotgun (WGS) entry which is preliminary data.</text>
</comment>
<sequence length="417" mass="46047">MSPESSMDHLPNAALQLHESEVYARMLFPRKKGYPLWNPGIPDNVPLDYANRGVSIGDVGAVDEEGRFQYFFNILLPADHPCNGVERVPEGFIPLSDRPSTQQWKQYIPGAHVANPESGFRKTRLQSHETEMNHELVAALRTGHIPPEFGFGLRFDINCTEGATLVLPEGGIREELSNEDSFHDYAAQYAIAWYAHINGALCQRLRGNCLILITGVDKTTAWGVASLSQAKEGANSLTMVPDVGSPDSKYRFCPTNNVATRSGPPYSNSNLLKAEHPKDYSIPNQCIFLRGIQVSVRPSILDTGQTSLKGIPYHLSAIINQYLLYENPGANIALCHDQTWFALVNKGESILPSDPELFRRLKERFNVVISAGVVRLIPKPPLETDRPPVIYRFVGGSYDEDDPSGGVAVRVRAPVAA</sequence>
<gene>
    <name evidence="1" type="ORF">WG66_11542</name>
</gene>
<dbReference type="AlphaFoldDB" id="A0A0W0FHP9"/>
<dbReference type="Proteomes" id="UP000054988">
    <property type="component" value="Unassembled WGS sequence"/>
</dbReference>
<accession>A0A0W0FHP9</accession>